<organism evidence="2 3">
    <name type="scientific">Mytilus galloprovincialis</name>
    <name type="common">Mediterranean mussel</name>
    <dbReference type="NCBI Taxonomy" id="29158"/>
    <lineage>
        <taxon>Eukaryota</taxon>
        <taxon>Metazoa</taxon>
        <taxon>Spiralia</taxon>
        <taxon>Lophotrochozoa</taxon>
        <taxon>Mollusca</taxon>
        <taxon>Bivalvia</taxon>
        <taxon>Autobranchia</taxon>
        <taxon>Pteriomorphia</taxon>
        <taxon>Mytilida</taxon>
        <taxon>Mytiloidea</taxon>
        <taxon>Mytilidae</taxon>
        <taxon>Mytilinae</taxon>
        <taxon>Mytilus</taxon>
    </lineage>
</organism>
<dbReference type="AlphaFoldDB" id="A0A8B6BDJ0"/>
<name>A0A8B6BDJ0_MYTGA</name>
<reference evidence="2" key="1">
    <citation type="submission" date="2018-11" db="EMBL/GenBank/DDBJ databases">
        <authorList>
            <person name="Alioto T."/>
            <person name="Alioto T."/>
        </authorList>
    </citation>
    <scope>NUCLEOTIDE SEQUENCE</scope>
</reference>
<feature type="compositionally biased region" description="Low complexity" evidence="1">
    <location>
        <begin position="244"/>
        <end position="269"/>
    </location>
</feature>
<comment type="caution">
    <text evidence="2">The sequence shown here is derived from an EMBL/GenBank/DDBJ whole genome shotgun (WGS) entry which is preliminary data.</text>
</comment>
<proteinExistence type="predicted"/>
<feature type="region of interest" description="Disordered" evidence="1">
    <location>
        <begin position="238"/>
        <end position="275"/>
    </location>
</feature>
<dbReference type="OrthoDB" id="6095684at2759"/>
<keyword evidence="3" id="KW-1185">Reference proteome</keyword>
<evidence type="ECO:0000313" key="3">
    <source>
        <dbReference type="Proteomes" id="UP000596742"/>
    </source>
</evidence>
<evidence type="ECO:0000256" key="1">
    <source>
        <dbReference type="SAM" id="MobiDB-lite"/>
    </source>
</evidence>
<dbReference type="EMBL" id="UYJE01000002">
    <property type="protein sequence ID" value="VDH88870.1"/>
    <property type="molecule type" value="Genomic_DNA"/>
</dbReference>
<sequence length="298" mass="33830">MRVRSISPKASPAMLTSFIIRCANTSCNVKGKRVKYQREMTVLIPEIRTNSKKENIDPFRQSMFGLNTPISECRRRNKLDDFDGIRSILSQSNIEDNWMPYVQEDGGLFYVIVKDTSGHPGFHGTNKCYFHSDVQRNTKQCLCDTSSQNNIQSSSSGCLKHGQNNNHAKASVCLKHVSDHQQRQHTCNKNNVFSSHNYCESLCGSKISVPLKEISEERNSCTIDKELCERDVNHNFYHGKEHGSSSSSESSIDSQSNSDKSSLSSSPTSIDNFIKKSKKPFSQRLNLTRFRLRFRSVK</sequence>
<accession>A0A8B6BDJ0</accession>
<gene>
    <name evidence="2" type="ORF">MGAL_10B054059</name>
</gene>
<evidence type="ECO:0000313" key="2">
    <source>
        <dbReference type="EMBL" id="VDH88870.1"/>
    </source>
</evidence>
<protein>
    <submittedName>
        <fullName evidence="2">Uncharacterized protein</fullName>
    </submittedName>
</protein>
<dbReference type="Proteomes" id="UP000596742">
    <property type="component" value="Unassembled WGS sequence"/>
</dbReference>